<gene>
    <name evidence="1" type="ORF">AVDCRST_MAG86-959</name>
</gene>
<organism evidence="1">
    <name type="scientific">uncultured Truepera sp</name>
    <dbReference type="NCBI Taxonomy" id="543023"/>
    <lineage>
        <taxon>Bacteria</taxon>
        <taxon>Thermotogati</taxon>
        <taxon>Deinococcota</taxon>
        <taxon>Deinococci</taxon>
        <taxon>Trueperales</taxon>
        <taxon>Trueperaceae</taxon>
        <taxon>Truepera</taxon>
        <taxon>environmental samples</taxon>
    </lineage>
</organism>
<evidence type="ECO:0000313" key="1">
    <source>
        <dbReference type="EMBL" id="CAA9563323.1"/>
    </source>
</evidence>
<reference evidence="1" key="1">
    <citation type="submission" date="2020-02" db="EMBL/GenBank/DDBJ databases">
        <authorList>
            <person name="Meier V. D."/>
        </authorList>
    </citation>
    <scope>NUCLEOTIDE SEQUENCE</scope>
    <source>
        <strain evidence="1">AVDCRST_MAG86</strain>
    </source>
</reference>
<proteinExistence type="predicted"/>
<name>A0A6J4V0F1_9DEIN</name>
<evidence type="ECO:0008006" key="2">
    <source>
        <dbReference type="Google" id="ProtNLM"/>
    </source>
</evidence>
<dbReference type="AlphaFoldDB" id="A0A6J4V0F1"/>
<protein>
    <recommendedName>
        <fullName evidence="2">Core-binding (CB) domain-containing protein</fullName>
    </recommendedName>
</protein>
<dbReference type="EMBL" id="CADCWP010000057">
    <property type="protein sequence ID" value="CAA9563323.1"/>
    <property type="molecule type" value="Genomic_DNA"/>
</dbReference>
<accession>A0A6J4V0F1</accession>
<sequence>MFTSASPWIVGREALLTDAVDDFLHEMTRRKPWVRRRYEALLGELVEHLDAALERPAPLTALSYRHANAWLKTTDDRALAERALADFTDYLVKWGWLGAHPLRQLQAV</sequence>